<feature type="domain" description="Peptidase M12B" evidence="14">
    <location>
        <begin position="267"/>
        <end position="481"/>
    </location>
</feature>
<dbReference type="InterPro" id="IPR041645">
    <property type="entry name" value="ADAMTS_CR_2"/>
</dbReference>
<dbReference type="Gene3D" id="3.40.1620.60">
    <property type="match status" value="1"/>
</dbReference>
<evidence type="ECO:0000256" key="9">
    <source>
        <dbReference type="ARBA" id="ARBA00023049"/>
    </source>
</evidence>
<evidence type="ECO:0000256" key="8">
    <source>
        <dbReference type="ARBA" id="ARBA00022833"/>
    </source>
</evidence>
<name>A0ABQ8SCD6_PERAM</name>
<keyword evidence="5" id="KW-0732">Signal</keyword>
<evidence type="ECO:0000256" key="4">
    <source>
        <dbReference type="ARBA" id="ARBA00022723"/>
    </source>
</evidence>
<dbReference type="Gene3D" id="3.40.390.10">
    <property type="entry name" value="Collagenase (Catalytic Domain)"/>
    <property type="match status" value="1"/>
</dbReference>
<feature type="binding site" evidence="12">
    <location>
        <position position="434"/>
    </location>
    <ligand>
        <name>Zn(2+)</name>
        <dbReference type="ChEBI" id="CHEBI:29105"/>
        <note>catalytic</note>
    </ligand>
</feature>
<evidence type="ECO:0000256" key="5">
    <source>
        <dbReference type="ARBA" id="ARBA00022729"/>
    </source>
</evidence>
<evidence type="ECO:0000313" key="15">
    <source>
        <dbReference type="EMBL" id="KAJ4431699.1"/>
    </source>
</evidence>
<keyword evidence="4 12" id="KW-0479">Metal-binding</keyword>
<dbReference type="Pfam" id="PF01562">
    <property type="entry name" value="Pep_M12B_propep"/>
    <property type="match status" value="1"/>
</dbReference>
<dbReference type="InterPro" id="IPR000884">
    <property type="entry name" value="TSP1_rpt"/>
</dbReference>
<dbReference type="InterPro" id="IPR024079">
    <property type="entry name" value="MetalloPept_cat_dom_sf"/>
</dbReference>
<dbReference type="PANTHER" id="PTHR13723:SF294">
    <property type="entry name" value="A DISINTEGRIN AND METALLOPROTEINASE WITH THROMBOSPONDIN MOTIFS 7-LIKE PROTEIN"/>
    <property type="match status" value="1"/>
</dbReference>
<comment type="caution">
    <text evidence="15">The sequence shown here is derived from an EMBL/GenBank/DDBJ whole genome shotgun (WGS) entry which is preliminary data.</text>
</comment>
<dbReference type="PROSITE" id="PS50092">
    <property type="entry name" value="TSP1"/>
    <property type="match status" value="1"/>
</dbReference>
<dbReference type="PANTHER" id="PTHR13723">
    <property type="entry name" value="ADAMTS A DISINTEGRIN AND METALLOPROTEASE WITH THROMBOSPONDIN MOTIFS PROTEASE"/>
    <property type="match status" value="1"/>
</dbReference>
<evidence type="ECO:0000259" key="14">
    <source>
        <dbReference type="PROSITE" id="PS50215"/>
    </source>
</evidence>
<sequence length="1090" mass="122263">MLQQKWTIIQPERRYRMEGPHWALSVSFNLRSAGVYMGRTRTHLAVVMEVLTLLVVVHAALGLPPQLLYVEEDVEVVYLRRTSFTSASSNEEALSLDYDDADSELRYEFTAFGRTVSLRLRPNTNLVAPSFRTYKQVDDHWVEPLPQPASNCHYLQHGGGVVAALSGCLHPNALHGFVILDNSTLEIRPIQAEAAVVVDNGAPHIVRRTPTVAINSYKCLIIQTLVPLNNVIVLFPVANLQLPDVLGDSAVTEAEMQDRPTRATQRPTVELALFFDAAGYQLFAPYFSGDDAKLRDMLLAYMNGVQALYHHPSLGHAIDLALVRLDLLSHQPSDLPHYSGERGKLLDSFCAYNARKNPAGDTNPEHWDMGLYVSGLDFFAYENGRKSGVTMGLATVGGVCQDKYACVIAELGTTNVFGKPYPSAGFTSVYILAHEIGHNLGMHHDSSQNSCPKEGYIMSPSRGTNGETVWSTCSADVISKLSWATCLNDVPSKIKPDMDHEARFQDEPGQRWGAKRQCEVLLRDKDAVLFDPDKLQIVSIVKMATPQMKAQTVLWYAEFKSIVRVQREYWRVFNHDALTAKSIKKWHDTFLATGSVLKKHGGGRRTSDEMVANVQAAYERSPRKSLRRASRELQVPKSTLQRIVHKLLKLYAYEVQLMQRLEPDDMLQRAWQEIVHRLDIVTVTAGAHDICQNLKCRTPHRSGFYFAGPALEGTTCGQNKWCQGGDCMPIKKKKPPAKVTPGGWGDWKPGTCSSGCIAKSKGFQPRRRVCDKPKPVNTDEGCEGSSVDVVLCADEKICKKKGKKRISVADFATKACANFSKVLPELDAKGAGLQAPHEDARLWMGCAIFCRRKDTGSYYTPRLDLNDLGVDPYFPDGTWCHNDGSSNYYCMQHHCLPEVADRGDGLQIWRVAANILNKQSWTADKGWSSSLGIGRRAKTHHRKKQLVTKLYNKSRRLTWAGHVAHMDESRNAYRELVGRPRRRWEDNIKMDLREVGYDDRDWINLAQDRDRWRAYNFRLGKSLPHLFGSDDVPLPQNAPPRLVPLSGDLLKYLSLGTDGRPLLTTLKPGSTLPPAEEEWTDHDYVELPPH</sequence>
<proteinExistence type="predicted"/>
<evidence type="ECO:0000256" key="3">
    <source>
        <dbReference type="ARBA" id="ARBA00022670"/>
    </source>
</evidence>
<accession>A0ABQ8SCD6</accession>
<keyword evidence="11" id="KW-0325">Glycoprotein</keyword>
<dbReference type="PROSITE" id="PS50215">
    <property type="entry name" value="ADAM_MEPRO"/>
    <property type="match status" value="1"/>
</dbReference>
<evidence type="ECO:0000256" key="13">
    <source>
        <dbReference type="SAM" id="MobiDB-lite"/>
    </source>
</evidence>
<keyword evidence="7" id="KW-0378">Hydrolase</keyword>
<evidence type="ECO:0000256" key="1">
    <source>
        <dbReference type="ARBA" id="ARBA00004613"/>
    </source>
</evidence>
<feature type="active site" evidence="12">
    <location>
        <position position="435"/>
    </location>
</feature>
<evidence type="ECO:0000256" key="7">
    <source>
        <dbReference type="ARBA" id="ARBA00022801"/>
    </source>
</evidence>
<comment type="caution">
    <text evidence="12">Lacks conserved residue(s) required for the propagation of feature annotation.</text>
</comment>
<dbReference type="InterPro" id="IPR050439">
    <property type="entry name" value="ADAMTS_ADAMTS-like"/>
</dbReference>
<evidence type="ECO:0000256" key="10">
    <source>
        <dbReference type="ARBA" id="ARBA00023157"/>
    </source>
</evidence>
<reference evidence="15 16" key="1">
    <citation type="journal article" date="2022" name="Allergy">
        <title>Genome assembly and annotation of Periplaneta americana reveal a comprehensive cockroach allergen profile.</title>
        <authorList>
            <person name="Wang L."/>
            <person name="Xiong Q."/>
            <person name="Saelim N."/>
            <person name="Wang L."/>
            <person name="Nong W."/>
            <person name="Wan A.T."/>
            <person name="Shi M."/>
            <person name="Liu X."/>
            <person name="Cao Q."/>
            <person name="Hui J.H.L."/>
            <person name="Sookrung N."/>
            <person name="Leung T.F."/>
            <person name="Tungtrongchitr A."/>
            <person name="Tsui S.K.W."/>
        </authorList>
    </citation>
    <scope>NUCLEOTIDE SEQUENCE [LARGE SCALE GENOMIC DNA]</scope>
    <source>
        <strain evidence="15">PWHHKU_190912</strain>
    </source>
</reference>
<dbReference type="Proteomes" id="UP001148838">
    <property type="component" value="Unassembled WGS sequence"/>
</dbReference>
<feature type="binding site" evidence="12">
    <location>
        <position position="438"/>
    </location>
    <ligand>
        <name>Zn(2+)</name>
        <dbReference type="ChEBI" id="CHEBI:29105"/>
        <note>catalytic</note>
    </ligand>
</feature>
<evidence type="ECO:0000256" key="12">
    <source>
        <dbReference type="PROSITE-ProRule" id="PRU00276"/>
    </source>
</evidence>
<keyword evidence="6" id="KW-0677">Repeat</keyword>
<feature type="compositionally biased region" description="Basic and acidic residues" evidence="13">
    <location>
        <begin position="1081"/>
        <end position="1090"/>
    </location>
</feature>
<dbReference type="EMBL" id="JAJSOF020000031">
    <property type="protein sequence ID" value="KAJ4431699.1"/>
    <property type="molecule type" value="Genomic_DNA"/>
</dbReference>
<keyword evidence="8 12" id="KW-0862">Zinc</keyword>
<gene>
    <name evidence="15" type="ORF">ANN_20301</name>
</gene>
<dbReference type="InterPro" id="IPR001590">
    <property type="entry name" value="Peptidase_M12B"/>
</dbReference>
<feature type="binding site" evidence="12">
    <location>
        <position position="444"/>
    </location>
    <ligand>
        <name>Zn(2+)</name>
        <dbReference type="ChEBI" id="CHEBI:29105"/>
        <note>catalytic</note>
    </ligand>
</feature>
<dbReference type="InterPro" id="IPR002870">
    <property type="entry name" value="Peptidase_M12B_N"/>
</dbReference>
<organism evidence="15 16">
    <name type="scientific">Periplaneta americana</name>
    <name type="common">American cockroach</name>
    <name type="synonym">Blatta americana</name>
    <dbReference type="NCBI Taxonomy" id="6978"/>
    <lineage>
        <taxon>Eukaryota</taxon>
        <taxon>Metazoa</taxon>
        <taxon>Ecdysozoa</taxon>
        <taxon>Arthropoda</taxon>
        <taxon>Hexapoda</taxon>
        <taxon>Insecta</taxon>
        <taxon>Pterygota</taxon>
        <taxon>Neoptera</taxon>
        <taxon>Polyneoptera</taxon>
        <taxon>Dictyoptera</taxon>
        <taxon>Blattodea</taxon>
        <taxon>Blattoidea</taxon>
        <taxon>Blattidae</taxon>
        <taxon>Blattinae</taxon>
        <taxon>Periplaneta</taxon>
    </lineage>
</organism>
<keyword evidence="2" id="KW-0964">Secreted</keyword>
<keyword evidence="3" id="KW-0645">Protease</keyword>
<dbReference type="InterPro" id="IPR036383">
    <property type="entry name" value="TSP1_rpt_sf"/>
</dbReference>
<evidence type="ECO:0000256" key="6">
    <source>
        <dbReference type="ARBA" id="ARBA00022737"/>
    </source>
</evidence>
<dbReference type="Pfam" id="PF17771">
    <property type="entry name" value="ADAMTS_CR_2"/>
    <property type="match status" value="1"/>
</dbReference>
<evidence type="ECO:0000313" key="16">
    <source>
        <dbReference type="Proteomes" id="UP001148838"/>
    </source>
</evidence>
<protein>
    <recommendedName>
        <fullName evidence="14">Peptidase M12B domain-containing protein</fullName>
    </recommendedName>
</protein>
<dbReference type="Pfam" id="PF13574">
    <property type="entry name" value="Reprolysin_2"/>
    <property type="match status" value="1"/>
</dbReference>
<dbReference type="Gene3D" id="2.20.100.10">
    <property type="entry name" value="Thrombospondin type-1 (TSP1) repeat"/>
    <property type="match status" value="1"/>
</dbReference>
<keyword evidence="9" id="KW-0482">Metalloprotease</keyword>
<keyword evidence="10" id="KW-1015">Disulfide bond</keyword>
<evidence type="ECO:0000256" key="11">
    <source>
        <dbReference type="ARBA" id="ARBA00023180"/>
    </source>
</evidence>
<keyword evidence="16" id="KW-1185">Reference proteome</keyword>
<dbReference type="SUPFAM" id="SSF55486">
    <property type="entry name" value="Metalloproteases ('zincins'), catalytic domain"/>
    <property type="match status" value="1"/>
</dbReference>
<comment type="subcellular location">
    <subcellularLocation>
        <location evidence="1">Secreted</location>
    </subcellularLocation>
</comment>
<feature type="region of interest" description="Disordered" evidence="13">
    <location>
        <begin position="1065"/>
        <end position="1090"/>
    </location>
</feature>
<evidence type="ECO:0000256" key="2">
    <source>
        <dbReference type="ARBA" id="ARBA00022525"/>
    </source>
</evidence>